<keyword evidence="1" id="KW-0479">Metal-binding</keyword>
<dbReference type="InterPro" id="IPR045154">
    <property type="entry name" value="PCF11-like"/>
</dbReference>
<feature type="compositionally biased region" description="Basic residues" evidence="2">
    <location>
        <begin position="376"/>
        <end position="385"/>
    </location>
</feature>
<dbReference type="Pfam" id="PF04818">
    <property type="entry name" value="CID"/>
    <property type="match status" value="1"/>
</dbReference>
<evidence type="ECO:0000313" key="5">
    <source>
        <dbReference type="EMBL" id="KAA6402128.1"/>
    </source>
</evidence>
<keyword evidence="1" id="KW-0862">Zinc</keyword>
<dbReference type="GO" id="GO:0031124">
    <property type="term" value="P:mRNA 3'-end processing"/>
    <property type="evidence" value="ECO:0007669"/>
    <property type="project" value="InterPro"/>
</dbReference>
<name>A0A5J4X4I3_9EUKA</name>
<evidence type="ECO:0000256" key="1">
    <source>
        <dbReference type="PROSITE-ProRule" id="PRU00042"/>
    </source>
</evidence>
<feature type="compositionally biased region" description="Basic and acidic residues" evidence="2">
    <location>
        <begin position="386"/>
        <end position="399"/>
    </location>
</feature>
<evidence type="ECO:0000256" key="2">
    <source>
        <dbReference type="SAM" id="MobiDB-lite"/>
    </source>
</evidence>
<dbReference type="PANTHER" id="PTHR15921">
    <property type="entry name" value="PRE-MRNA CLEAVAGE COMPLEX II"/>
    <property type="match status" value="1"/>
</dbReference>
<feature type="domain" description="CID" evidence="4">
    <location>
        <begin position="1"/>
        <end position="125"/>
    </location>
</feature>
<dbReference type="GO" id="GO:0008270">
    <property type="term" value="F:zinc ion binding"/>
    <property type="evidence" value="ECO:0007669"/>
    <property type="project" value="UniProtKB-KW"/>
</dbReference>
<dbReference type="Proteomes" id="UP000324800">
    <property type="component" value="Unassembled WGS sequence"/>
</dbReference>
<dbReference type="InterPro" id="IPR013087">
    <property type="entry name" value="Znf_C2H2_type"/>
</dbReference>
<feature type="region of interest" description="Disordered" evidence="2">
    <location>
        <begin position="369"/>
        <end position="399"/>
    </location>
</feature>
<dbReference type="EMBL" id="SNRW01000282">
    <property type="protein sequence ID" value="KAA6402128.1"/>
    <property type="molecule type" value="Genomic_DNA"/>
</dbReference>
<dbReference type="PROSITE" id="PS51391">
    <property type="entry name" value="CID"/>
    <property type="match status" value="1"/>
</dbReference>
<evidence type="ECO:0008006" key="7">
    <source>
        <dbReference type="Google" id="ProtNLM"/>
    </source>
</evidence>
<gene>
    <name evidence="5" type="ORF">EZS28_002340</name>
</gene>
<dbReference type="AlphaFoldDB" id="A0A5J4X4I3"/>
<evidence type="ECO:0000259" key="4">
    <source>
        <dbReference type="PROSITE" id="PS51391"/>
    </source>
</evidence>
<dbReference type="SMART" id="SM00582">
    <property type="entry name" value="RPR"/>
    <property type="match status" value="1"/>
</dbReference>
<dbReference type="InterPro" id="IPR008942">
    <property type="entry name" value="ENTH_VHS"/>
</dbReference>
<dbReference type="GO" id="GO:0003729">
    <property type="term" value="F:mRNA binding"/>
    <property type="evidence" value="ECO:0007669"/>
    <property type="project" value="InterPro"/>
</dbReference>
<dbReference type="InterPro" id="IPR006569">
    <property type="entry name" value="CID_dom"/>
</dbReference>
<organism evidence="5 6">
    <name type="scientific">Streblomastix strix</name>
    <dbReference type="NCBI Taxonomy" id="222440"/>
    <lineage>
        <taxon>Eukaryota</taxon>
        <taxon>Metamonada</taxon>
        <taxon>Preaxostyla</taxon>
        <taxon>Oxymonadida</taxon>
        <taxon>Streblomastigidae</taxon>
        <taxon>Streblomastix</taxon>
    </lineage>
</organism>
<dbReference type="SUPFAM" id="SSF48464">
    <property type="entry name" value="ENTH/VHS domain"/>
    <property type="match status" value="1"/>
</dbReference>
<evidence type="ECO:0000313" key="6">
    <source>
        <dbReference type="Proteomes" id="UP000324800"/>
    </source>
</evidence>
<accession>A0A5J4X4I3</accession>
<dbReference type="PANTHER" id="PTHR15921:SF3">
    <property type="entry name" value="PRE-MRNA CLEAVAGE COMPLEX 2 PROTEIN PCF11"/>
    <property type="match status" value="1"/>
</dbReference>
<comment type="caution">
    <text evidence="5">The sequence shown here is derived from an EMBL/GenBank/DDBJ whole genome shotgun (WGS) entry which is preliminary data.</text>
</comment>
<dbReference type="GO" id="GO:0005737">
    <property type="term" value="C:cytoplasm"/>
    <property type="evidence" value="ECO:0007669"/>
    <property type="project" value="TreeGrafter"/>
</dbReference>
<reference evidence="5 6" key="1">
    <citation type="submission" date="2019-03" db="EMBL/GenBank/DDBJ databases">
        <title>Single cell metagenomics reveals metabolic interactions within the superorganism composed of flagellate Streblomastix strix and complex community of Bacteroidetes bacteria on its surface.</title>
        <authorList>
            <person name="Treitli S.C."/>
            <person name="Kolisko M."/>
            <person name="Husnik F."/>
            <person name="Keeling P."/>
            <person name="Hampl V."/>
        </authorList>
    </citation>
    <scope>NUCLEOTIDE SEQUENCE [LARGE SCALE GENOMIC DNA]</scope>
    <source>
        <strain evidence="5">ST1C</strain>
    </source>
</reference>
<dbReference type="PROSITE" id="PS50157">
    <property type="entry name" value="ZINC_FINGER_C2H2_2"/>
    <property type="match status" value="1"/>
</dbReference>
<dbReference type="Gene3D" id="1.25.40.90">
    <property type="match status" value="1"/>
</dbReference>
<dbReference type="GO" id="GO:0000993">
    <property type="term" value="F:RNA polymerase II complex binding"/>
    <property type="evidence" value="ECO:0007669"/>
    <property type="project" value="InterPro"/>
</dbReference>
<keyword evidence="1" id="KW-0863">Zinc-finger</keyword>
<dbReference type="GO" id="GO:0005849">
    <property type="term" value="C:mRNA cleavage factor complex"/>
    <property type="evidence" value="ECO:0007669"/>
    <property type="project" value="TreeGrafter"/>
</dbReference>
<feature type="domain" description="C2H2-type" evidence="3">
    <location>
        <begin position="250"/>
        <end position="277"/>
    </location>
</feature>
<dbReference type="PROSITE" id="PS00028">
    <property type="entry name" value="ZINC_FINGER_C2H2_1"/>
    <property type="match status" value="1"/>
</dbReference>
<protein>
    <recommendedName>
        <fullName evidence="7">C2H2-type domain-containing protein</fullName>
    </recommendedName>
</protein>
<dbReference type="OrthoDB" id="2129491at2759"/>
<dbReference type="GO" id="GO:0006369">
    <property type="term" value="P:termination of RNA polymerase II transcription"/>
    <property type="evidence" value="ECO:0007669"/>
    <property type="project" value="InterPro"/>
</dbReference>
<feature type="compositionally biased region" description="Basic and acidic residues" evidence="2">
    <location>
        <begin position="210"/>
        <end position="223"/>
    </location>
</feature>
<sequence length="506" mass="58053">MAADFAAALAELGAPERATIEALGMLAMDSVDEEREIVSLVLERAALGEKDKRLAALYLADHLAKKCGHPWNALIGGGIADTFNLIYLDAGADERGKLRELLATWRGVFDDNAIFQMQQYTITIDFTLGTKRVPLQVPGISQPANRLIIENPGETILRFLPPSSDDFNAILQRAPTPTQITSYQIPEPIPNSKFYQRAPSADKSTYKSPEPQKDNRDFSKKPDVFFNQDGKIEAQTPNYGDYLYEKALPLTCGRCGMRFKDSKQQKSHQNIHSVESNLTERLNNLIKGDGKIFGDENKQPGQIYEEIIQKIPNELKLEQFYSIRRLRQYLSHTRGWYSTEDEWINVEQQELLQLYDKIDSEQLEKEQEQQIEKIRNNKNNKRQKSIGRESESDKYYGRLENEDESRNNEIIYDPTQSVCPVCNEELSKELNQEGGIWIYKDAIQANDPLHTSEDERKKIESIDMNIIYLNGSNSISAFQSQIPKLYHSQCWQMQKKKLLSRFPKKT</sequence>
<evidence type="ECO:0000259" key="3">
    <source>
        <dbReference type="PROSITE" id="PS50157"/>
    </source>
</evidence>
<proteinExistence type="predicted"/>
<feature type="region of interest" description="Disordered" evidence="2">
    <location>
        <begin position="186"/>
        <end position="223"/>
    </location>
</feature>